<sequence length="820" mass="87363">MSETRKAAAAPPPALTPEALRARCDPAELAFASSAELDAAVAAVGQQRATEALALALALRAPGYNAFVLGEAGSGRHSVVQTLLAEHARGRAAPDDLCYVNNFAAPAHPALLRVPPGRGRALADDMDAFVAELAKAVPAAFDSDAHQARVEAIQNAYKQREEEALAELGKSAAEAGIALLRNPRGFIFAPLKDGEAMGPQEFSALPADEQERIGALVAEYGKRLEALMQQLPRWRRDAQAQIKEASRETLGLAAGHLLDDVRQRHADLPAVQAFLDAVMHDVLEAGESLRETTEREDGIGALVLSGQIAHNRYRVNALVTHDADGCAPVVVEDHPTHANLVGRIDQVAQLGTLVTNFTLIRPGALHRAHGGYLVLDALKVLGQPYAWDGLKRALAASRVHIETVGQLWGLAGSVALEPQPLELDVKVVLVGERHVYYLLKQLDPDFDALFKIAADFDDDLPRDAETTRLYAAFVATLARDAALPPLSRDAVARMVEHGARLAGDARRLSTNRRQLLDVLREAAHGAGEAAQVDAAHVDAALHARLRRADRVRERLHAAILRDELLISVAGTRIGQVNGLAVIELDDLRFAHPVRISATTRVGDGAVIDIEREAELGGAIHSKGVMILASFLGARYARATPLSLSASLVFEQSYGPVEGDSASLAELCALMSDLAAVPLRQSLAVTGSVNQFGDVQAIGAVNEKIEGFYAICKARGLSGEQGVLIPASNAPQLMLDPEVVDACAAGRFHVWAVRDVDQAIELLTGVTAGAVDSRGRVPLGSINHRVALAVAELSAIRQAFASPMSAQPARRRKRAAPRKPA</sequence>
<comment type="caution">
    <text evidence="3">The sequence shown here is derived from an EMBL/GenBank/DDBJ whole genome shotgun (WGS) entry which is preliminary data.</text>
</comment>
<dbReference type="PANTHER" id="PTHR10046">
    <property type="entry name" value="ATP DEPENDENT LON PROTEASE FAMILY MEMBER"/>
    <property type="match status" value="1"/>
</dbReference>
<dbReference type="GO" id="GO:0004252">
    <property type="term" value="F:serine-type endopeptidase activity"/>
    <property type="evidence" value="ECO:0007669"/>
    <property type="project" value="InterPro"/>
</dbReference>
<dbReference type="Gene3D" id="3.40.50.300">
    <property type="entry name" value="P-loop containing nucleotide triphosphate hydrolases"/>
    <property type="match status" value="2"/>
</dbReference>
<dbReference type="InterPro" id="IPR046843">
    <property type="entry name" value="LonB_AAA-LID"/>
</dbReference>
<dbReference type="GO" id="GO:0030163">
    <property type="term" value="P:protein catabolic process"/>
    <property type="evidence" value="ECO:0007669"/>
    <property type="project" value="InterPro"/>
</dbReference>
<keyword evidence="1" id="KW-0378">Hydrolase</keyword>
<dbReference type="AlphaFoldDB" id="A0A1J5QK36"/>
<dbReference type="GO" id="GO:0006508">
    <property type="term" value="P:proteolysis"/>
    <property type="evidence" value="ECO:0007669"/>
    <property type="project" value="UniProtKB-KW"/>
</dbReference>
<dbReference type="Pfam" id="PF13654">
    <property type="entry name" value="AAA_32"/>
    <property type="match status" value="1"/>
</dbReference>
<feature type="domain" description="Lon proteolytic" evidence="2">
    <location>
        <begin position="570"/>
        <end position="765"/>
    </location>
</feature>
<evidence type="ECO:0000313" key="3">
    <source>
        <dbReference type="EMBL" id="OIQ83862.1"/>
    </source>
</evidence>
<dbReference type="InterPro" id="IPR027065">
    <property type="entry name" value="Lon_Prtase"/>
</dbReference>
<dbReference type="GO" id="GO:0004176">
    <property type="term" value="F:ATP-dependent peptidase activity"/>
    <property type="evidence" value="ECO:0007669"/>
    <property type="project" value="InterPro"/>
</dbReference>
<organism evidence="3">
    <name type="scientific">mine drainage metagenome</name>
    <dbReference type="NCBI Taxonomy" id="410659"/>
    <lineage>
        <taxon>unclassified sequences</taxon>
        <taxon>metagenomes</taxon>
        <taxon>ecological metagenomes</taxon>
    </lineage>
</organism>
<dbReference type="InterPro" id="IPR046844">
    <property type="entry name" value="Lon-like_helical"/>
</dbReference>
<dbReference type="SUPFAM" id="SSF52540">
    <property type="entry name" value="P-loop containing nucleoside triphosphate hydrolases"/>
    <property type="match status" value="1"/>
</dbReference>
<dbReference type="Pfam" id="PF05362">
    <property type="entry name" value="Lon_C"/>
    <property type="match status" value="1"/>
</dbReference>
<dbReference type="Pfam" id="PF20436">
    <property type="entry name" value="LonB_AAA-LID"/>
    <property type="match status" value="1"/>
</dbReference>
<dbReference type="InterPro" id="IPR008269">
    <property type="entry name" value="Lon_proteolytic"/>
</dbReference>
<dbReference type="Pfam" id="PF20437">
    <property type="entry name" value="LonC_helical"/>
    <property type="match status" value="1"/>
</dbReference>
<dbReference type="Gene3D" id="1.10.8.60">
    <property type="match status" value="1"/>
</dbReference>
<protein>
    <recommendedName>
        <fullName evidence="2">Lon proteolytic domain-containing protein</fullName>
    </recommendedName>
</protein>
<dbReference type="PROSITE" id="PS51786">
    <property type="entry name" value="LON_PROTEOLYTIC"/>
    <property type="match status" value="1"/>
</dbReference>
<dbReference type="SUPFAM" id="SSF54211">
    <property type="entry name" value="Ribosomal protein S5 domain 2-like"/>
    <property type="match status" value="1"/>
</dbReference>
<evidence type="ECO:0000259" key="2">
    <source>
        <dbReference type="PROSITE" id="PS51786"/>
    </source>
</evidence>
<reference evidence="3" key="1">
    <citation type="submission" date="2016-10" db="EMBL/GenBank/DDBJ databases">
        <title>Sequence of Gallionella enrichment culture.</title>
        <authorList>
            <person name="Poehlein A."/>
            <person name="Muehling M."/>
            <person name="Daniel R."/>
        </authorList>
    </citation>
    <scope>NUCLEOTIDE SEQUENCE</scope>
</reference>
<dbReference type="InterPro" id="IPR020568">
    <property type="entry name" value="Ribosomal_Su5_D2-typ_SF"/>
</dbReference>
<evidence type="ECO:0000256" key="1">
    <source>
        <dbReference type="ARBA" id="ARBA00022670"/>
    </source>
</evidence>
<accession>A0A1J5QK36</accession>
<dbReference type="Gene3D" id="3.30.230.10">
    <property type="match status" value="1"/>
</dbReference>
<dbReference type="InterPro" id="IPR014721">
    <property type="entry name" value="Ribsml_uS5_D2-typ_fold_subgr"/>
</dbReference>
<name>A0A1J5QK36_9ZZZZ</name>
<dbReference type="InterPro" id="IPR041699">
    <property type="entry name" value="AAA_32"/>
</dbReference>
<dbReference type="InterPro" id="IPR027417">
    <property type="entry name" value="P-loop_NTPase"/>
</dbReference>
<proteinExistence type="predicted"/>
<dbReference type="EMBL" id="MLJW01000666">
    <property type="protein sequence ID" value="OIQ83862.1"/>
    <property type="molecule type" value="Genomic_DNA"/>
</dbReference>
<gene>
    <name evidence="3" type="ORF">GALL_343350</name>
</gene>
<dbReference type="PRINTS" id="PR00830">
    <property type="entry name" value="ENDOLAPTASE"/>
</dbReference>
<dbReference type="GO" id="GO:0005524">
    <property type="term" value="F:ATP binding"/>
    <property type="evidence" value="ECO:0007669"/>
    <property type="project" value="InterPro"/>
</dbReference>
<keyword evidence="1" id="KW-0645">Protease</keyword>